<keyword evidence="4" id="KW-1185">Reference proteome</keyword>
<reference evidence="4" key="1">
    <citation type="submission" date="2024-06" db="EMBL/GenBank/DDBJ databases">
        <title>Multi-omics analyses provide insights into the biosynthesis of the anticancer antibiotic pleurotin in Hohenbuehelia grisea.</title>
        <authorList>
            <person name="Weaver J.A."/>
            <person name="Alberti F."/>
        </authorList>
    </citation>
    <scope>NUCLEOTIDE SEQUENCE [LARGE SCALE GENOMIC DNA]</scope>
    <source>
        <strain evidence="4">T-177</strain>
    </source>
</reference>
<dbReference type="EMBL" id="JASNQZ010000006">
    <property type="protein sequence ID" value="KAL0955551.1"/>
    <property type="molecule type" value="Genomic_DNA"/>
</dbReference>
<dbReference type="InterPro" id="IPR050509">
    <property type="entry name" value="CoA-transferase_III"/>
</dbReference>
<dbReference type="PANTHER" id="PTHR48228:SF6">
    <property type="entry name" value="L-CARNITINE COA-TRANSFERASE"/>
    <property type="match status" value="1"/>
</dbReference>
<evidence type="ECO:0000256" key="2">
    <source>
        <dbReference type="ARBA" id="ARBA00022679"/>
    </source>
</evidence>
<dbReference type="Gene3D" id="3.30.1540.10">
    <property type="entry name" value="formyl-coa transferase, domain 3"/>
    <property type="match status" value="1"/>
</dbReference>
<dbReference type="SUPFAM" id="SSF89796">
    <property type="entry name" value="CoA-transferase family III (CaiB/BaiF)"/>
    <property type="match status" value="1"/>
</dbReference>
<comment type="caution">
    <text evidence="3">The sequence shown here is derived from an EMBL/GenBank/DDBJ whole genome shotgun (WGS) entry which is preliminary data.</text>
</comment>
<evidence type="ECO:0000313" key="4">
    <source>
        <dbReference type="Proteomes" id="UP001556367"/>
    </source>
</evidence>
<evidence type="ECO:0000313" key="3">
    <source>
        <dbReference type="EMBL" id="KAL0955551.1"/>
    </source>
</evidence>
<dbReference type="InterPro" id="IPR003673">
    <property type="entry name" value="CoA-Trfase_fam_III"/>
</dbReference>
<evidence type="ECO:0000256" key="1">
    <source>
        <dbReference type="ARBA" id="ARBA00008383"/>
    </source>
</evidence>
<proteinExistence type="inferred from homology"/>
<organism evidence="3 4">
    <name type="scientific">Hohenbuehelia grisea</name>
    <dbReference type="NCBI Taxonomy" id="104357"/>
    <lineage>
        <taxon>Eukaryota</taxon>
        <taxon>Fungi</taxon>
        <taxon>Dikarya</taxon>
        <taxon>Basidiomycota</taxon>
        <taxon>Agaricomycotina</taxon>
        <taxon>Agaricomycetes</taxon>
        <taxon>Agaricomycetidae</taxon>
        <taxon>Agaricales</taxon>
        <taxon>Pleurotineae</taxon>
        <taxon>Pleurotaceae</taxon>
        <taxon>Hohenbuehelia</taxon>
    </lineage>
</organism>
<accession>A0ABR3JJ35</accession>
<dbReference type="PANTHER" id="PTHR48228">
    <property type="entry name" value="SUCCINYL-COA--D-CITRAMALATE COA-TRANSFERASE"/>
    <property type="match status" value="1"/>
</dbReference>
<dbReference type="InterPro" id="IPR023606">
    <property type="entry name" value="CoA-Trfase_III_dom_1_sf"/>
</dbReference>
<dbReference type="InterPro" id="IPR044855">
    <property type="entry name" value="CoA-Trfase_III_dom3_sf"/>
</dbReference>
<protein>
    <submittedName>
        <fullName evidence="3">Uncharacterized protein</fullName>
    </submittedName>
</protein>
<comment type="similarity">
    <text evidence="1">Belongs to the CoA-transferase III family.</text>
</comment>
<dbReference type="Gene3D" id="3.40.50.10540">
    <property type="entry name" value="Crotonobetainyl-coa:carnitine coa-transferase, domain 1"/>
    <property type="match status" value="1"/>
</dbReference>
<gene>
    <name evidence="3" type="ORF">HGRIS_001788</name>
</gene>
<dbReference type="Proteomes" id="UP001556367">
    <property type="component" value="Unassembled WGS sequence"/>
</dbReference>
<sequence length="456" mass="49142">MALHVEMHAQRFAKISTSCCRRSVSTASSNSLPLSGIRVLEMGQLIAGPFAGQLLGQFGAQVIKVEPPNVGDPLRVWRELDVDGTSPWFRSIARNKKSVAIDLRKPEGREIVKQLAIKSDVLLENFKPGTLEKWSLGPESLHPHNPDLIFTRVSGYGQTGPWAPRPGYASVCEAESGFRYINGFPDPASGGLSGPPVRPNISLGDSIAGLHAAFGTVLALLARRNKADRGEAGGQTVDVSIVESMLNLMEGIIPEYDRKGKIRGPSGSSVTGIVPTNAYPCRPADDSATAPATYIVIGANGDTIYNRLMHAIGREDLTGPAYLQNHHRVARQTEIEDAISAWTRAHTAEEVLDAMTRAGVPVGRVVNVKDIVEAEQLKARGAIEEVWVDGPKEKGGDAEAGWSVKMQGSFPLLEGCDTKTRWAGPDLGYHTEEVLMSDLGMSQEEVQRLKASQIIG</sequence>
<name>A0ABR3JJ35_9AGAR</name>
<keyword evidence="2" id="KW-0808">Transferase</keyword>
<dbReference type="Pfam" id="PF02515">
    <property type="entry name" value="CoA_transf_3"/>
    <property type="match status" value="1"/>
</dbReference>